<accession>A0A6I6UNX6</accession>
<organism evidence="1 2">
    <name type="scientific">Rossellomorea vietnamensis</name>
    <dbReference type="NCBI Taxonomy" id="218284"/>
    <lineage>
        <taxon>Bacteria</taxon>
        <taxon>Bacillati</taxon>
        <taxon>Bacillota</taxon>
        <taxon>Bacilli</taxon>
        <taxon>Bacillales</taxon>
        <taxon>Bacillaceae</taxon>
        <taxon>Rossellomorea</taxon>
    </lineage>
</organism>
<dbReference type="RefSeq" id="WP_159361057.1">
    <property type="nucleotide sequence ID" value="NZ_CP047394.1"/>
</dbReference>
<evidence type="ECO:0000313" key="1">
    <source>
        <dbReference type="EMBL" id="QHE59926.1"/>
    </source>
</evidence>
<gene>
    <name evidence="1" type="ORF">FHE72_01950</name>
</gene>
<dbReference type="AlphaFoldDB" id="A0A6I6UNX6"/>
<evidence type="ECO:0000313" key="2">
    <source>
        <dbReference type="Proteomes" id="UP000465062"/>
    </source>
</evidence>
<name>A0A6I6UNX6_9BACI</name>
<protein>
    <submittedName>
        <fullName evidence="1">Uncharacterized protein</fullName>
    </submittedName>
</protein>
<dbReference type="EMBL" id="CP047394">
    <property type="protein sequence ID" value="QHE59926.1"/>
    <property type="molecule type" value="Genomic_DNA"/>
</dbReference>
<proteinExistence type="predicted"/>
<reference evidence="1 2" key="1">
    <citation type="submission" date="2019-06" db="EMBL/GenBank/DDBJ databases">
        <title>An operon consisting of a P-type ATPase gene and a transcriptional regular gene given the different cadmium resistance in Bacillus vietamensis 151-6 and Bacillus marisflavi 151-25.</title>
        <authorList>
            <person name="Yu X."/>
        </authorList>
    </citation>
    <scope>NUCLEOTIDE SEQUENCE [LARGE SCALE GENOMIC DNA]</scope>
    <source>
        <strain evidence="1 2">151-6</strain>
    </source>
</reference>
<dbReference type="Proteomes" id="UP000465062">
    <property type="component" value="Chromosome"/>
</dbReference>
<dbReference type="KEGG" id="bvq:FHE72_01950"/>
<sequence length="87" mass="9624">MKKPKIKSLTNQTFSNRVERAEFDDNWKTTLSPEGYVIYVALADRAEVELLLSDGSSRLVLFPKKGTVTVGGGGTTHFSKPHKTITL</sequence>